<dbReference type="RefSeq" id="WP_271200577.1">
    <property type="nucleotide sequence ID" value="NZ_BSFL01000002.1"/>
</dbReference>
<proteinExistence type="predicted"/>
<dbReference type="EMBL" id="BSFL01000002">
    <property type="protein sequence ID" value="GLK80107.1"/>
    <property type="molecule type" value="Genomic_DNA"/>
</dbReference>
<keyword evidence="2" id="KW-1185">Reference proteome</keyword>
<dbReference type="Proteomes" id="UP001143309">
    <property type="component" value="Unassembled WGS sequence"/>
</dbReference>
<protein>
    <recommendedName>
        <fullName evidence="3">Phosphohydrolase</fullName>
    </recommendedName>
</protein>
<reference evidence="1" key="1">
    <citation type="journal article" date="2014" name="Int. J. Syst. Evol. Microbiol.">
        <title>Complete genome sequence of Corynebacterium casei LMG S-19264T (=DSM 44701T), isolated from a smear-ripened cheese.</title>
        <authorList>
            <consortium name="US DOE Joint Genome Institute (JGI-PGF)"/>
            <person name="Walter F."/>
            <person name="Albersmeier A."/>
            <person name="Kalinowski J."/>
            <person name="Ruckert C."/>
        </authorList>
    </citation>
    <scope>NUCLEOTIDE SEQUENCE</scope>
    <source>
        <strain evidence="1">VKM B-2748</strain>
    </source>
</reference>
<dbReference type="SUPFAM" id="SSF109604">
    <property type="entry name" value="HD-domain/PDEase-like"/>
    <property type="match status" value="1"/>
</dbReference>
<organism evidence="1 2">
    <name type="scientific">Methylopila turkensis</name>
    <dbReference type="NCBI Taxonomy" id="1437816"/>
    <lineage>
        <taxon>Bacteria</taxon>
        <taxon>Pseudomonadati</taxon>
        <taxon>Pseudomonadota</taxon>
        <taxon>Alphaproteobacteria</taxon>
        <taxon>Hyphomicrobiales</taxon>
        <taxon>Methylopilaceae</taxon>
        <taxon>Methylopila</taxon>
    </lineage>
</organism>
<name>A0A9W6JN22_9HYPH</name>
<comment type="caution">
    <text evidence="1">The sequence shown here is derived from an EMBL/GenBank/DDBJ whole genome shotgun (WGS) entry which is preliminary data.</text>
</comment>
<gene>
    <name evidence="1" type="ORF">GCM10008174_18480</name>
</gene>
<evidence type="ECO:0008006" key="3">
    <source>
        <dbReference type="Google" id="ProtNLM"/>
    </source>
</evidence>
<evidence type="ECO:0000313" key="1">
    <source>
        <dbReference type="EMBL" id="GLK80107.1"/>
    </source>
</evidence>
<sequence>MIAVNIAVGPRMMLQSGAWFDFLDPESSDFTIEDIAAGLSNTCRYAGQCSGFYSVAEHSLLVSEVAHEHSYAALMHDAAEAFIGDITRPLKQLLPDFKRIEARVETAIFDRFGVPNPMPKAVKAADLRVLAAEQEQIMPRETSLWAFTDGVEPAPVKVRLLTPPEAREAFLARYAELHAPSAARKHARFA</sequence>
<dbReference type="AlphaFoldDB" id="A0A9W6JN22"/>
<dbReference type="Gene3D" id="1.10.3210.10">
    <property type="entry name" value="Hypothetical protein af1432"/>
    <property type="match status" value="1"/>
</dbReference>
<reference evidence="1" key="2">
    <citation type="submission" date="2023-01" db="EMBL/GenBank/DDBJ databases">
        <authorList>
            <person name="Sun Q."/>
            <person name="Evtushenko L."/>
        </authorList>
    </citation>
    <scope>NUCLEOTIDE SEQUENCE</scope>
    <source>
        <strain evidence="1">VKM B-2748</strain>
    </source>
</reference>
<accession>A0A9W6JN22</accession>
<evidence type="ECO:0000313" key="2">
    <source>
        <dbReference type="Proteomes" id="UP001143309"/>
    </source>
</evidence>